<sequence>MIEEKRMSFPKKLLQQLKQNDLLLVDIVKERVILKNTGKRLRGLCPFHKERTPSFFISEYHGWQRYHCFGCCADGSVVDFVMHARKCSFPDAVRFCASRAGLTLGGNPKRKA</sequence>
<dbReference type="GO" id="GO:0003677">
    <property type="term" value="F:DNA binding"/>
    <property type="evidence" value="ECO:0007669"/>
    <property type="project" value="InterPro"/>
</dbReference>
<dbReference type="GO" id="GO:0003899">
    <property type="term" value="F:DNA-directed RNA polymerase activity"/>
    <property type="evidence" value="ECO:0007669"/>
    <property type="project" value="InterPro"/>
</dbReference>
<dbReference type="InterPro" id="IPR002694">
    <property type="entry name" value="Znf_CHC2"/>
</dbReference>
<dbReference type="InterPro" id="IPR036977">
    <property type="entry name" value="DNA_primase_Znf_CHC2"/>
</dbReference>
<gene>
    <name evidence="5" type="ORF">A3D64_00420</name>
</gene>
<keyword evidence="2" id="KW-0863">Zinc-finger</keyword>
<reference evidence="5 6" key="1">
    <citation type="journal article" date="2016" name="Nat. Commun.">
        <title>Thousands of microbial genomes shed light on interconnected biogeochemical processes in an aquifer system.</title>
        <authorList>
            <person name="Anantharaman K."/>
            <person name="Brown C.T."/>
            <person name="Hug L.A."/>
            <person name="Sharon I."/>
            <person name="Castelle C.J."/>
            <person name="Probst A.J."/>
            <person name="Thomas B.C."/>
            <person name="Singh A."/>
            <person name="Wilkins M.J."/>
            <person name="Karaoz U."/>
            <person name="Brodie E.L."/>
            <person name="Williams K.H."/>
            <person name="Hubbard S.S."/>
            <person name="Banfield J.F."/>
        </authorList>
    </citation>
    <scope>NUCLEOTIDE SEQUENCE [LARGE SCALE GENOMIC DNA]</scope>
</reference>
<proteinExistence type="predicted"/>
<dbReference type="EMBL" id="MHUB01000029">
    <property type="protein sequence ID" value="OHA70309.1"/>
    <property type="molecule type" value="Genomic_DNA"/>
</dbReference>
<dbReference type="Gene3D" id="3.90.580.10">
    <property type="entry name" value="Zinc finger, CHC2-type domain"/>
    <property type="match status" value="1"/>
</dbReference>
<name>A0A1G2RD55_9BACT</name>
<keyword evidence="1" id="KW-0479">Metal-binding</keyword>
<evidence type="ECO:0000256" key="2">
    <source>
        <dbReference type="ARBA" id="ARBA00022771"/>
    </source>
</evidence>
<evidence type="ECO:0000259" key="4">
    <source>
        <dbReference type="SMART" id="SM00400"/>
    </source>
</evidence>
<evidence type="ECO:0000256" key="1">
    <source>
        <dbReference type="ARBA" id="ARBA00022723"/>
    </source>
</evidence>
<dbReference type="GO" id="GO:0005737">
    <property type="term" value="C:cytoplasm"/>
    <property type="evidence" value="ECO:0007669"/>
    <property type="project" value="TreeGrafter"/>
</dbReference>
<protein>
    <recommendedName>
        <fullName evidence="4">Zinc finger CHC2-type domain-containing protein</fullName>
    </recommendedName>
</protein>
<dbReference type="Proteomes" id="UP000178613">
    <property type="component" value="Unassembled WGS sequence"/>
</dbReference>
<accession>A0A1G2RD55</accession>
<feature type="domain" description="Zinc finger CHC2-type" evidence="4">
    <location>
        <begin position="41"/>
        <end position="97"/>
    </location>
</feature>
<dbReference type="PANTHER" id="PTHR30313">
    <property type="entry name" value="DNA PRIMASE"/>
    <property type="match status" value="1"/>
</dbReference>
<dbReference type="AlphaFoldDB" id="A0A1G2RD55"/>
<keyword evidence="3" id="KW-0862">Zinc</keyword>
<dbReference type="SUPFAM" id="SSF57783">
    <property type="entry name" value="Zinc beta-ribbon"/>
    <property type="match status" value="1"/>
</dbReference>
<evidence type="ECO:0000256" key="3">
    <source>
        <dbReference type="ARBA" id="ARBA00022833"/>
    </source>
</evidence>
<dbReference type="GO" id="GO:0006269">
    <property type="term" value="P:DNA replication, synthesis of primer"/>
    <property type="evidence" value="ECO:0007669"/>
    <property type="project" value="TreeGrafter"/>
</dbReference>
<dbReference type="GO" id="GO:0008270">
    <property type="term" value="F:zinc ion binding"/>
    <property type="evidence" value="ECO:0007669"/>
    <property type="project" value="UniProtKB-KW"/>
</dbReference>
<dbReference type="PANTHER" id="PTHR30313:SF2">
    <property type="entry name" value="DNA PRIMASE"/>
    <property type="match status" value="1"/>
</dbReference>
<dbReference type="SMART" id="SM00400">
    <property type="entry name" value="ZnF_CHCC"/>
    <property type="match status" value="1"/>
</dbReference>
<comment type="caution">
    <text evidence="5">The sequence shown here is derived from an EMBL/GenBank/DDBJ whole genome shotgun (WGS) entry which is preliminary data.</text>
</comment>
<evidence type="ECO:0000313" key="6">
    <source>
        <dbReference type="Proteomes" id="UP000178613"/>
    </source>
</evidence>
<evidence type="ECO:0000313" key="5">
    <source>
        <dbReference type="EMBL" id="OHA70309.1"/>
    </source>
</evidence>
<dbReference type="InterPro" id="IPR050219">
    <property type="entry name" value="DnaG_primase"/>
</dbReference>
<dbReference type="Pfam" id="PF01807">
    <property type="entry name" value="Zn_ribbon_DnaG"/>
    <property type="match status" value="1"/>
</dbReference>
<organism evidence="5 6">
    <name type="scientific">Candidatus Wildermuthbacteria bacterium RIFCSPHIGHO2_02_FULL_49_9</name>
    <dbReference type="NCBI Taxonomy" id="1802456"/>
    <lineage>
        <taxon>Bacteria</taxon>
        <taxon>Candidatus Wildermuthiibacteriota</taxon>
    </lineage>
</organism>